<keyword evidence="2" id="KW-1185">Reference proteome</keyword>
<gene>
    <name evidence="1" type="ORF">CTEN210_13352</name>
</gene>
<accession>A0AAD3D2Y8</accession>
<dbReference type="Proteomes" id="UP001054902">
    <property type="component" value="Unassembled WGS sequence"/>
</dbReference>
<proteinExistence type="predicted"/>
<dbReference type="AlphaFoldDB" id="A0AAD3D2Y8"/>
<sequence length="197" mass="21372">MGLFGGGDEGETPCPICIKESPFKKLEVLVPSKEQVGECTDADTTVKALDVEKANLKETLLRAAPVPAYVVYDGLEETELEAQDVLDRLEHLDGDAAWKAHVENFVRTMFVSHHRLQDKKPWCLSGSESASRMEKMWAKQQFKEAFGIQAGLVQGTPQAMDVKALTELAMQTAALAAVAAVQQISPGKQSTTAGPTE</sequence>
<protein>
    <submittedName>
        <fullName evidence="1">Uncharacterized protein</fullName>
    </submittedName>
</protein>
<name>A0AAD3D2Y8_9STRA</name>
<organism evidence="1 2">
    <name type="scientific">Chaetoceros tenuissimus</name>
    <dbReference type="NCBI Taxonomy" id="426638"/>
    <lineage>
        <taxon>Eukaryota</taxon>
        <taxon>Sar</taxon>
        <taxon>Stramenopiles</taxon>
        <taxon>Ochrophyta</taxon>
        <taxon>Bacillariophyta</taxon>
        <taxon>Coscinodiscophyceae</taxon>
        <taxon>Chaetocerotophycidae</taxon>
        <taxon>Chaetocerotales</taxon>
        <taxon>Chaetocerotaceae</taxon>
        <taxon>Chaetoceros</taxon>
    </lineage>
</organism>
<dbReference type="EMBL" id="BLLK01000056">
    <property type="protein sequence ID" value="GFH56876.1"/>
    <property type="molecule type" value="Genomic_DNA"/>
</dbReference>
<reference evidence="1 2" key="1">
    <citation type="journal article" date="2021" name="Sci. Rep.">
        <title>The genome of the diatom Chaetoceros tenuissimus carries an ancient integrated fragment of an extant virus.</title>
        <authorList>
            <person name="Hongo Y."/>
            <person name="Kimura K."/>
            <person name="Takaki Y."/>
            <person name="Yoshida Y."/>
            <person name="Baba S."/>
            <person name="Kobayashi G."/>
            <person name="Nagasaki K."/>
            <person name="Hano T."/>
            <person name="Tomaru Y."/>
        </authorList>
    </citation>
    <scope>NUCLEOTIDE SEQUENCE [LARGE SCALE GENOMIC DNA]</scope>
    <source>
        <strain evidence="1 2">NIES-3715</strain>
    </source>
</reference>
<evidence type="ECO:0000313" key="1">
    <source>
        <dbReference type="EMBL" id="GFH56876.1"/>
    </source>
</evidence>
<comment type="caution">
    <text evidence="1">The sequence shown here is derived from an EMBL/GenBank/DDBJ whole genome shotgun (WGS) entry which is preliminary data.</text>
</comment>
<evidence type="ECO:0000313" key="2">
    <source>
        <dbReference type="Proteomes" id="UP001054902"/>
    </source>
</evidence>